<feature type="compositionally biased region" description="Basic residues" evidence="1">
    <location>
        <begin position="62"/>
        <end position="81"/>
    </location>
</feature>
<sequence>MTSPTLTLYSRLSSAPFSSSSSLVSSPEPENSAVHGARRPRPERLQVPSHGGGTRGRLPRQLGRRRTPPRPRCRLRRRLRHRAVESSRQRAQAQEQRRLARGSKGRHRFLGSEQKARSRQVHRRRARDGGGAKELPVLQRWPAQELRVVHVRVRDDFFRLPAASSLSREEELAYGRLRRRHHHQNG</sequence>
<accession>A0A9E7H8F7</accession>
<feature type="region of interest" description="Disordered" evidence="1">
    <location>
        <begin position="1"/>
        <end position="133"/>
    </location>
</feature>
<feature type="compositionally biased region" description="Basic residues" evidence="1">
    <location>
        <begin position="117"/>
        <end position="126"/>
    </location>
</feature>
<evidence type="ECO:0000313" key="2">
    <source>
        <dbReference type="EMBL" id="URE26713.1"/>
    </source>
</evidence>
<name>A0A9E7H8F7_9LILI</name>
<gene>
    <name evidence="2" type="ORF">MUK42_07865</name>
</gene>
<organism evidence="2 3">
    <name type="scientific">Musa troglodytarum</name>
    <name type="common">fe'i banana</name>
    <dbReference type="NCBI Taxonomy" id="320322"/>
    <lineage>
        <taxon>Eukaryota</taxon>
        <taxon>Viridiplantae</taxon>
        <taxon>Streptophyta</taxon>
        <taxon>Embryophyta</taxon>
        <taxon>Tracheophyta</taxon>
        <taxon>Spermatophyta</taxon>
        <taxon>Magnoliopsida</taxon>
        <taxon>Liliopsida</taxon>
        <taxon>Zingiberales</taxon>
        <taxon>Musaceae</taxon>
        <taxon>Musa</taxon>
    </lineage>
</organism>
<protein>
    <submittedName>
        <fullName evidence="2">Uncharacterized protein</fullName>
    </submittedName>
</protein>
<feature type="compositionally biased region" description="Basic residues" evidence="1">
    <location>
        <begin position="99"/>
        <end position="109"/>
    </location>
</feature>
<dbReference type="Proteomes" id="UP001055439">
    <property type="component" value="Chromosome 8"/>
</dbReference>
<proteinExistence type="predicted"/>
<feature type="compositionally biased region" description="Low complexity" evidence="1">
    <location>
        <begin position="8"/>
        <end position="32"/>
    </location>
</feature>
<reference evidence="2" key="1">
    <citation type="submission" date="2022-05" db="EMBL/GenBank/DDBJ databases">
        <title>The Musa troglodytarum L. genome provides insights into the mechanism of non-climacteric behaviour and enrichment of carotenoids.</title>
        <authorList>
            <person name="Wang J."/>
        </authorList>
    </citation>
    <scope>NUCLEOTIDE SEQUENCE</scope>
    <source>
        <tissue evidence="2">Leaf</tissue>
    </source>
</reference>
<keyword evidence="3" id="KW-1185">Reference proteome</keyword>
<evidence type="ECO:0000313" key="3">
    <source>
        <dbReference type="Proteomes" id="UP001055439"/>
    </source>
</evidence>
<dbReference type="AlphaFoldDB" id="A0A9E7H8F7"/>
<evidence type="ECO:0000256" key="1">
    <source>
        <dbReference type="SAM" id="MobiDB-lite"/>
    </source>
</evidence>
<dbReference type="EMBL" id="CP097510">
    <property type="protein sequence ID" value="URE26713.1"/>
    <property type="molecule type" value="Genomic_DNA"/>
</dbReference>
<dbReference type="OrthoDB" id="782339at2759"/>